<dbReference type="AlphaFoldDB" id="A0A367K7I5"/>
<comment type="caution">
    <text evidence="2">The sequence shown here is derived from an EMBL/GenBank/DDBJ whole genome shotgun (WGS) entry which is preliminary data.</text>
</comment>
<evidence type="ECO:0000313" key="3">
    <source>
        <dbReference type="Proteomes" id="UP000252139"/>
    </source>
</evidence>
<evidence type="ECO:0000313" key="2">
    <source>
        <dbReference type="EMBL" id="RCH98116.1"/>
    </source>
</evidence>
<name>A0A367K7I5_RHIAZ</name>
<feature type="signal peptide" evidence="1">
    <location>
        <begin position="1"/>
        <end position="20"/>
    </location>
</feature>
<dbReference type="OrthoDB" id="2288755at2759"/>
<proteinExistence type="predicted"/>
<keyword evidence="1" id="KW-0732">Signal</keyword>
<keyword evidence="3" id="KW-1185">Reference proteome</keyword>
<sequence length="129" mass="14643">MSIKLLFFCFFFTLASTVQSFCIYNSLSDNTNIKVWASNGHYSSPKSFVKTLSPGRNECCHYSNKDCTPRGVDYDEMTFDVMFWWPRYASGRFSLSCVAGGGLAFYGTETNHWAECTGLDGQARRIDFD</sequence>
<organism evidence="2 3">
    <name type="scientific">Rhizopus azygosporus</name>
    <name type="common">Rhizopus microsporus var. azygosporus</name>
    <dbReference type="NCBI Taxonomy" id="86630"/>
    <lineage>
        <taxon>Eukaryota</taxon>
        <taxon>Fungi</taxon>
        <taxon>Fungi incertae sedis</taxon>
        <taxon>Mucoromycota</taxon>
        <taxon>Mucoromycotina</taxon>
        <taxon>Mucoromycetes</taxon>
        <taxon>Mucorales</taxon>
        <taxon>Mucorineae</taxon>
        <taxon>Rhizopodaceae</taxon>
        <taxon>Rhizopus</taxon>
    </lineage>
</organism>
<evidence type="ECO:0000256" key="1">
    <source>
        <dbReference type="SAM" id="SignalP"/>
    </source>
</evidence>
<gene>
    <name evidence="2" type="ORF">CU097_011065</name>
</gene>
<feature type="chain" id="PRO_5017084571" evidence="1">
    <location>
        <begin position="21"/>
        <end position="129"/>
    </location>
</feature>
<dbReference type="EMBL" id="PJQL01000222">
    <property type="protein sequence ID" value="RCH98116.1"/>
    <property type="molecule type" value="Genomic_DNA"/>
</dbReference>
<accession>A0A367K7I5</accession>
<reference evidence="2 3" key="1">
    <citation type="journal article" date="2018" name="G3 (Bethesda)">
        <title>Phylogenetic and Phylogenomic Definition of Rhizopus Species.</title>
        <authorList>
            <person name="Gryganskyi A.P."/>
            <person name="Golan J."/>
            <person name="Dolatabadi S."/>
            <person name="Mondo S."/>
            <person name="Robb S."/>
            <person name="Idnurm A."/>
            <person name="Muszewska A."/>
            <person name="Steczkiewicz K."/>
            <person name="Masonjones S."/>
            <person name="Liao H.L."/>
            <person name="Gajdeczka M.T."/>
            <person name="Anike F."/>
            <person name="Vuek A."/>
            <person name="Anishchenko I.M."/>
            <person name="Voigt K."/>
            <person name="de Hoog G.S."/>
            <person name="Smith M.E."/>
            <person name="Heitman J."/>
            <person name="Vilgalys R."/>
            <person name="Stajich J.E."/>
        </authorList>
    </citation>
    <scope>NUCLEOTIDE SEQUENCE [LARGE SCALE GENOMIC DNA]</scope>
    <source>
        <strain evidence="2 3">CBS 357.93</strain>
    </source>
</reference>
<dbReference type="Proteomes" id="UP000252139">
    <property type="component" value="Unassembled WGS sequence"/>
</dbReference>
<protein>
    <submittedName>
        <fullName evidence="2">Uncharacterized protein</fullName>
    </submittedName>
</protein>